<feature type="domain" description="ENTH" evidence="1">
    <location>
        <begin position="7"/>
        <end position="145"/>
    </location>
</feature>
<dbReference type="Pfam" id="PF01417">
    <property type="entry name" value="ENTH"/>
    <property type="match status" value="1"/>
</dbReference>
<evidence type="ECO:0000259" key="1">
    <source>
        <dbReference type="PROSITE" id="PS50942"/>
    </source>
</evidence>
<dbReference type="OMA" id="WIRAYAY"/>
<dbReference type="PROSITE" id="PS50942">
    <property type="entry name" value="ENTH"/>
    <property type="match status" value="1"/>
</dbReference>
<dbReference type="GO" id="GO:0005543">
    <property type="term" value="F:phospholipid binding"/>
    <property type="evidence" value="ECO:0007669"/>
    <property type="project" value="TreeGrafter"/>
</dbReference>
<dbReference type="Proteomes" id="UP000187013">
    <property type="component" value="Unassembled WGS sequence"/>
</dbReference>
<dbReference type="OrthoDB" id="4033880at2759"/>
<dbReference type="GO" id="GO:0007015">
    <property type="term" value="P:actin filament organization"/>
    <property type="evidence" value="ECO:0007669"/>
    <property type="project" value="TreeGrafter"/>
</dbReference>
<dbReference type="CDD" id="cd16994">
    <property type="entry name" value="ENTH_Ent4"/>
    <property type="match status" value="1"/>
</dbReference>
<organism evidence="2 3">
    <name type="scientific">Zygosaccharomyces rouxii</name>
    <dbReference type="NCBI Taxonomy" id="4956"/>
    <lineage>
        <taxon>Eukaryota</taxon>
        <taxon>Fungi</taxon>
        <taxon>Dikarya</taxon>
        <taxon>Ascomycota</taxon>
        <taxon>Saccharomycotina</taxon>
        <taxon>Saccharomycetes</taxon>
        <taxon>Saccharomycetales</taxon>
        <taxon>Saccharomycetaceae</taxon>
        <taxon>Zygosaccharomyces</taxon>
    </lineage>
</organism>
<dbReference type="GO" id="GO:0072659">
    <property type="term" value="P:protein localization to plasma membrane"/>
    <property type="evidence" value="ECO:0007669"/>
    <property type="project" value="EnsemblFungi"/>
</dbReference>
<dbReference type="SMART" id="SM00273">
    <property type="entry name" value="ENTH"/>
    <property type="match status" value="1"/>
</dbReference>
<evidence type="ECO:0000313" key="2">
    <source>
        <dbReference type="EMBL" id="GAV50903.1"/>
    </source>
</evidence>
<dbReference type="eggNOG" id="KOG2056">
    <property type="taxonomic scope" value="Eukaryota"/>
</dbReference>
<dbReference type="PANTHER" id="PTHR12276:SF119">
    <property type="entry name" value="EPSIN-4"/>
    <property type="match status" value="1"/>
</dbReference>
<dbReference type="GO" id="GO:0030125">
    <property type="term" value="C:clathrin vesicle coat"/>
    <property type="evidence" value="ECO:0007669"/>
    <property type="project" value="TreeGrafter"/>
</dbReference>
<dbReference type="GO" id="GO:0005886">
    <property type="term" value="C:plasma membrane"/>
    <property type="evidence" value="ECO:0007669"/>
    <property type="project" value="TreeGrafter"/>
</dbReference>
<dbReference type="EMBL" id="BDGX01000030">
    <property type="protein sequence ID" value="GAV50903.1"/>
    <property type="molecule type" value="Genomic_DNA"/>
</dbReference>
<dbReference type="GO" id="GO:0006897">
    <property type="term" value="P:endocytosis"/>
    <property type="evidence" value="ECO:0007669"/>
    <property type="project" value="TreeGrafter"/>
</dbReference>
<gene>
    <name evidence="2" type="ORF">ZYGR_0AD00860</name>
</gene>
<evidence type="ECO:0000313" key="3">
    <source>
        <dbReference type="Proteomes" id="UP000187013"/>
    </source>
</evidence>
<proteinExistence type="predicted"/>
<dbReference type="PANTHER" id="PTHR12276">
    <property type="entry name" value="EPSIN/ENT-RELATED"/>
    <property type="match status" value="1"/>
</dbReference>
<dbReference type="AlphaFoldDB" id="A0A1Q3A5J6"/>
<dbReference type="Gene3D" id="1.25.40.90">
    <property type="match status" value="1"/>
</dbReference>
<comment type="caution">
    <text evidence="2">The sequence shown here is derived from an EMBL/GenBank/DDBJ whole genome shotgun (WGS) entry which is preliminary data.</text>
</comment>
<accession>A0A1Q3A5J6</accession>
<name>A0A1Q3A5J6_ZYGRO</name>
<dbReference type="GO" id="GO:0030276">
    <property type="term" value="F:clathrin binding"/>
    <property type="evidence" value="ECO:0007669"/>
    <property type="project" value="TreeGrafter"/>
</dbReference>
<protein>
    <recommendedName>
        <fullName evidence="1">ENTH domain-containing protein</fullName>
    </recommendedName>
</protein>
<dbReference type="InterPro" id="IPR013809">
    <property type="entry name" value="ENTH"/>
</dbReference>
<dbReference type="InterPro" id="IPR008942">
    <property type="entry name" value="ENTH_VHS"/>
</dbReference>
<sequence>MSLFDSMRVFGPSSTELKVRKATNEDEKTGATGTLMNEISVLTYSPKTVREITQVLKRRLSSYGRRTSHKNSIHIVKALTLILYLINNGSEEFVAWVRGNLIYFECLKSCEVSQKRDEPLAKQIRSMSNQICDCVKDDELLENKKKEIIEFRSSISSPGRKSTDNSHLKLIGVAKGSLERTPISLTNQKNENVTLLSEYQYAPNPDIYYRRGTTSLDLRRRNKGSANEISVIRLDPLEEENEARSIQAKGWKAIGGYIK</sequence>
<reference evidence="2 3" key="1">
    <citation type="submission" date="2016-08" db="EMBL/GenBank/DDBJ databases">
        <title>Draft genome sequence of allopolyploid Zygosaccharomyces rouxii.</title>
        <authorList>
            <person name="Watanabe J."/>
            <person name="Uehara K."/>
            <person name="Mogi Y."/>
            <person name="Tsukioka Y."/>
        </authorList>
    </citation>
    <scope>NUCLEOTIDE SEQUENCE [LARGE SCALE GENOMIC DNA]</scope>
    <source>
        <strain evidence="2 3">NBRC 110957</strain>
    </source>
</reference>
<dbReference type="GO" id="GO:0005768">
    <property type="term" value="C:endosome"/>
    <property type="evidence" value="ECO:0007669"/>
    <property type="project" value="TreeGrafter"/>
</dbReference>
<dbReference type="SUPFAM" id="SSF48464">
    <property type="entry name" value="ENTH/VHS domain"/>
    <property type="match status" value="1"/>
</dbReference>